<dbReference type="FunFam" id="1.20.58.530:FF:000007">
    <property type="entry name" value="Myosin IE"/>
    <property type="match status" value="1"/>
</dbReference>
<dbReference type="PROSITE" id="PS51757">
    <property type="entry name" value="TH1"/>
    <property type="match status" value="1"/>
</dbReference>
<dbReference type="GO" id="GO:0005524">
    <property type="term" value="F:ATP binding"/>
    <property type="evidence" value="ECO:0007669"/>
    <property type="project" value="UniProtKB-UniRule"/>
</dbReference>
<keyword evidence="11 13" id="KW-0009">Actin-binding</keyword>
<dbReference type="GO" id="GO:0000146">
    <property type="term" value="F:microfilament motor activity"/>
    <property type="evidence" value="ECO:0007669"/>
    <property type="project" value="TreeGrafter"/>
</dbReference>
<dbReference type="Proteomes" id="UP000789706">
    <property type="component" value="Unassembled WGS sequence"/>
</dbReference>
<dbReference type="InterPro" id="IPR036028">
    <property type="entry name" value="SH3-like_dom_sf"/>
</dbReference>
<evidence type="ECO:0000256" key="10">
    <source>
        <dbReference type="ARBA" id="ARBA00023175"/>
    </source>
</evidence>
<evidence type="ECO:0000256" key="1">
    <source>
        <dbReference type="ARBA" id="ARBA00004134"/>
    </source>
</evidence>
<dbReference type="PANTHER" id="PTHR13140">
    <property type="entry name" value="MYOSIN"/>
    <property type="match status" value="1"/>
</dbReference>
<dbReference type="GO" id="GO:0051666">
    <property type="term" value="P:actin cortical patch localization"/>
    <property type="evidence" value="ECO:0007669"/>
    <property type="project" value="TreeGrafter"/>
</dbReference>
<dbReference type="GO" id="GO:0006897">
    <property type="term" value="P:endocytosis"/>
    <property type="evidence" value="ECO:0007669"/>
    <property type="project" value="TreeGrafter"/>
</dbReference>
<evidence type="ECO:0000256" key="8">
    <source>
        <dbReference type="ARBA" id="ARBA00022840"/>
    </source>
</evidence>
<evidence type="ECO:0000256" key="6">
    <source>
        <dbReference type="ARBA" id="ARBA00022741"/>
    </source>
</evidence>
<dbReference type="Pfam" id="PF06017">
    <property type="entry name" value="Myosin_TH1"/>
    <property type="match status" value="1"/>
</dbReference>
<evidence type="ECO:0000256" key="3">
    <source>
        <dbReference type="ARBA" id="ARBA00022443"/>
    </source>
</evidence>
<feature type="compositionally biased region" description="Pro residues" evidence="14">
    <location>
        <begin position="999"/>
        <end position="1008"/>
    </location>
</feature>
<evidence type="ECO:0000256" key="4">
    <source>
        <dbReference type="ARBA" id="ARBA00022490"/>
    </source>
</evidence>
<keyword evidence="6 13" id="KW-0547">Nucleotide-binding</keyword>
<dbReference type="InterPro" id="IPR001452">
    <property type="entry name" value="SH3_domain"/>
</dbReference>
<feature type="compositionally biased region" description="Polar residues" evidence="14">
    <location>
        <begin position="1217"/>
        <end position="1235"/>
    </location>
</feature>
<evidence type="ECO:0000313" key="19">
    <source>
        <dbReference type="Proteomes" id="UP000789706"/>
    </source>
</evidence>
<dbReference type="GO" id="GO:0005886">
    <property type="term" value="C:plasma membrane"/>
    <property type="evidence" value="ECO:0007669"/>
    <property type="project" value="TreeGrafter"/>
</dbReference>
<evidence type="ECO:0000256" key="12">
    <source>
        <dbReference type="PROSITE-ProRule" id="PRU00192"/>
    </source>
</evidence>
<dbReference type="GO" id="GO:0051015">
    <property type="term" value="F:actin filament binding"/>
    <property type="evidence" value="ECO:0007669"/>
    <property type="project" value="TreeGrafter"/>
</dbReference>
<feature type="binding site" evidence="13">
    <location>
        <begin position="129"/>
        <end position="136"/>
    </location>
    <ligand>
        <name>ATP</name>
        <dbReference type="ChEBI" id="CHEBI:30616"/>
    </ligand>
</feature>
<dbReference type="FunFam" id="2.30.30.40:FF:000072">
    <property type="entry name" value="Unconventional Myosin IB"/>
    <property type="match status" value="1"/>
</dbReference>
<protein>
    <submittedName>
        <fullName evidence="18">9867_t:CDS:1</fullName>
    </submittedName>
</protein>
<comment type="subcellular location">
    <subcellularLocation>
        <location evidence="1">Cytoplasm</location>
        <location evidence="1">Cytoskeleton</location>
        <location evidence="1">Actin patch</location>
    </subcellularLocation>
</comment>
<gene>
    <name evidence="18" type="ORF">DEBURN_LOCUS273</name>
</gene>
<dbReference type="InterPro" id="IPR035535">
    <property type="entry name" value="Fungal_myosin-I_SH3"/>
</dbReference>
<feature type="region of interest" description="Actin-binding" evidence="13">
    <location>
        <begin position="546"/>
        <end position="568"/>
    </location>
</feature>
<evidence type="ECO:0000256" key="11">
    <source>
        <dbReference type="ARBA" id="ARBA00023203"/>
    </source>
</evidence>
<dbReference type="SMART" id="SM00326">
    <property type="entry name" value="SH3"/>
    <property type="match status" value="1"/>
</dbReference>
<dbReference type="GO" id="GO:0016459">
    <property type="term" value="C:myosin complex"/>
    <property type="evidence" value="ECO:0007669"/>
    <property type="project" value="UniProtKB-KW"/>
</dbReference>
<dbReference type="FunFam" id="1.20.5.4820:FF:000004">
    <property type="entry name" value="Myosin IE"/>
    <property type="match status" value="1"/>
</dbReference>
<comment type="caution">
    <text evidence="18">The sequence shown here is derived from an EMBL/GenBank/DDBJ whole genome shotgun (WGS) entry which is preliminary data.</text>
</comment>
<dbReference type="AlphaFoldDB" id="A0A9N8YLW0"/>
<dbReference type="InterPro" id="IPR036961">
    <property type="entry name" value="Kinesin_motor_dom_sf"/>
</dbReference>
<sequence length="1235" mass="138927">MPPKKTRKGATGDGKTKANKRVERADYKETFKKKQVGVSDMTMLSKINNEAINDNLKKRFENHEIYTYIGNVLISVNPFKDLGIYTDEILKSYVGKNRLEMPPHVYAVAESAYYSMNSYKENQCIIISGESGAGKTEAAKRIMQYIATVSGERSSSIKEIKDMVLATNPLLESFGCAKTLRNNNSSRHGRVVGQIENERNFHIFYQFTKAASDEYRTQFGIEGPESYLYTNKSGCLDDAMNVIGLTQDEQIDIFRMLSIVLWLGNVTFEDGDDGGSVITDENVTNFIAYIMEVDADTLNKVLTSRTLEVGGRRTSVFDVPLNPVQALAVRDALAKAIYNNLFEWIVERINSALRSRTTSSYVIGVLDIYGFEIFDENSFEQLCINYVNEKLQQIFIELTLKTEQEEYVREKIKWTPISFFNNKVVCDLIEEKRPPGIFAALNDACATAHADSDAADNSFVQRLGSLGSNPHFESRGNKFLIKHYAGDVLYSIPQMTDKNKDQLVKDLLELIATTSNGFLNQLFPHQVNRDNKKRPPTASDKIKSSANSLVNNLMQAQPSYIRTIKPNQNKSPSEYDQKIVLHQIKYLGLNENIRVRRAGFAYRQTFEKFIERFYLLSKKTSYAGECIWEGDSKSGSSCILKECGIATEEWQMGVTKVFIRHPETIWALEHLRDRYWHNMALRIQRAYRNYVRYKIECAIRIQRCWRKNKDQIVYVQLRDSGHEILAGRKERRRFSLISMRKFTGDYLNVGVSGGSEDAIRNACNLGANENVAFSSKIQLLVSRLGRSSRPSPRYLVLTDKSIYLLISQIERKLLTITVERNISLLAVTRVSLSNLRDDWVVLHVNNPTKELGDPIFSCYFKTEFLVHLRQLTGSRINIDITNSIEYTKKINKTANIKFIKDENVKKDDIYKSHTVHVCTGEPANSVSDPPCPRKESPSKPKATTRPKKNVTKPATRGVSQKTPKVVSTSSRSTTSSGSNESVSRRLSSTSQSSSRGSRPAPPPPPPQSPSKEPTYKAKFDFVTEDTGELSFKKDDILEIMQKDDNGWWLAKKDGEKGWVPSNYLEEVKVTPKAVPVPAKRKPPPVAPTQRQQRSSLTTRKDVESDKEPQTSTNSDAGTKNKYRNNASNNSPVAVFPGMASGGVPSWKKTNKAAENHEEAESDQPVTPARPTATNYSGRKAVPSIQSKPNIPTKSVSSKPSSSGERPVPPPRPESSGTKPSQSKLTPQQSLAEAIL</sequence>
<feature type="compositionally biased region" description="Low complexity" evidence="14">
    <location>
        <begin position="967"/>
        <end position="998"/>
    </location>
</feature>
<evidence type="ECO:0000259" key="15">
    <source>
        <dbReference type="PROSITE" id="PS50002"/>
    </source>
</evidence>
<evidence type="ECO:0000256" key="5">
    <source>
        <dbReference type="ARBA" id="ARBA00022737"/>
    </source>
</evidence>
<organism evidence="18 19">
    <name type="scientific">Diversispora eburnea</name>
    <dbReference type="NCBI Taxonomy" id="1213867"/>
    <lineage>
        <taxon>Eukaryota</taxon>
        <taxon>Fungi</taxon>
        <taxon>Fungi incertae sedis</taxon>
        <taxon>Mucoromycota</taxon>
        <taxon>Glomeromycotina</taxon>
        <taxon>Glomeromycetes</taxon>
        <taxon>Diversisporales</taxon>
        <taxon>Diversisporaceae</taxon>
        <taxon>Diversispora</taxon>
    </lineage>
</organism>
<dbReference type="Pfam" id="PF07653">
    <property type="entry name" value="SH3_2"/>
    <property type="match status" value="1"/>
</dbReference>
<evidence type="ECO:0000256" key="14">
    <source>
        <dbReference type="SAM" id="MobiDB-lite"/>
    </source>
</evidence>
<feature type="region of interest" description="Disordered" evidence="14">
    <location>
        <begin position="1"/>
        <end position="24"/>
    </location>
</feature>
<dbReference type="PROSITE" id="PS51456">
    <property type="entry name" value="MYOSIN_MOTOR"/>
    <property type="match status" value="1"/>
</dbReference>
<dbReference type="PROSITE" id="PS50002">
    <property type="entry name" value="SH3"/>
    <property type="match status" value="1"/>
</dbReference>
<feature type="compositionally biased region" description="Polar residues" evidence="14">
    <location>
        <begin position="1088"/>
        <end position="1097"/>
    </location>
</feature>
<feature type="compositionally biased region" description="Polar residues" evidence="14">
    <location>
        <begin position="1183"/>
        <end position="1192"/>
    </location>
</feature>
<dbReference type="Gene3D" id="1.20.5.4820">
    <property type="match status" value="1"/>
</dbReference>
<dbReference type="GO" id="GO:0016787">
    <property type="term" value="F:hydrolase activity"/>
    <property type="evidence" value="ECO:0007669"/>
    <property type="project" value="UniProtKB-KW"/>
</dbReference>
<accession>A0A9N8YLW0</accession>
<evidence type="ECO:0000259" key="17">
    <source>
        <dbReference type="PROSITE" id="PS51757"/>
    </source>
</evidence>
<keyword evidence="7" id="KW-0378">Hydrolase</keyword>
<evidence type="ECO:0000256" key="2">
    <source>
        <dbReference type="ARBA" id="ARBA00008314"/>
    </source>
</evidence>
<keyword evidence="4" id="KW-0963">Cytoplasm</keyword>
<evidence type="ECO:0000256" key="13">
    <source>
        <dbReference type="PROSITE-ProRule" id="PRU00782"/>
    </source>
</evidence>
<keyword evidence="3 12" id="KW-0728">SH3 domain</keyword>
<dbReference type="CDD" id="cd11858">
    <property type="entry name" value="SH3_Myosin-I_fungi"/>
    <property type="match status" value="1"/>
</dbReference>
<keyword evidence="9 13" id="KW-0518">Myosin</keyword>
<evidence type="ECO:0000256" key="7">
    <source>
        <dbReference type="ARBA" id="ARBA00022801"/>
    </source>
</evidence>
<dbReference type="Gene3D" id="2.30.30.40">
    <property type="entry name" value="SH3 Domains"/>
    <property type="match status" value="1"/>
</dbReference>
<feature type="compositionally biased region" description="Basic and acidic residues" evidence="14">
    <location>
        <begin position="1098"/>
        <end position="1108"/>
    </location>
</feature>
<feature type="compositionally biased region" description="Polar residues" evidence="14">
    <location>
        <begin position="1109"/>
        <end position="1131"/>
    </location>
</feature>
<dbReference type="InterPro" id="IPR010926">
    <property type="entry name" value="Myosin_TH1"/>
</dbReference>
<feature type="region of interest" description="Disordered" evidence="14">
    <location>
        <begin position="1068"/>
        <end position="1235"/>
    </location>
</feature>
<feature type="compositionally biased region" description="Low complexity" evidence="14">
    <location>
        <begin position="1193"/>
        <end position="1205"/>
    </location>
</feature>
<dbReference type="OrthoDB" id="6108017at2759"/>
<dbReference type="CDD" id="cd01378">
    <property type="entry name" value="MYSc_Myo1"/>
    <property type="match status" value="1"/>
</dbReference>
<evidence type="ECO:0000313" key="18">
    <source>
        <dbReference type="EMBL" id="CAG8432949.1"/>
    </source>
</evidence>
<dbReference type="EMBL" id="CAJVPK010000008">
    <property type="protein sequence ID" value="CAG8432949.1"/>
    <property type="molecule type" value="Genomic_DNA"/>
</dbReference>
<proteinExistence type="inferred from homology"/>
<dbReference type="InterPro" id="IPR036072">
    <property type="entry name" value="MYSc_Myo1"/>
</dbReference>
<feature type="region of interest" description="Disordered" evidence="14">
    <location>
        <begin position="919"/>
        <end position="1025"/>
    </location>
</feature>
<dbReference type="Gene3D" id="3.40.850.10">
    <property type="entry name" value="Kinesin motor domain"/>
    <property type="match status" value="2"/>
</dbReference>
<feature type="compositionally biased region" description="Basic and acidic residues" evidence="14">
    <location>
        <begin position="14"/>
        <end position="24"/>
    </location>
</feature>
<keyword evidence="19" id="KW-1185">Reference proteome</keyword>
<feature type="domain" description="Myosin motor" evidence="16">
    <location>
        <begin position="36"/>
        <end position="673"/>
    </location>
</feature>
<dbReference type="SUPFAM" id="SSF52540">
    <property type="entry name" value="P-loop containing nucleoside triphosphate hydrolases"/>
    <property type="match status" value="1"/>
</dbReference>
<dbReference type="GO" id="GO:0007015">
    <property type="term" value="P:actin filament organization"/>
    <property type="evidence" value="ECO:0007669"/>
    <property type="project" value="TreeGrafter"/>
</dbReference>
<evidence type="ECO:0000259" key="16">
    <source>
        <dbReference type="PROSITE" id="PS51456"/>
    </source>
</evidence>
<dbReference type="Pfam" id="PF00063">
    <property type="entry name" value="Myosin_head"/>
    <property type="match status" value="1"/>
</dbReference>
<keyword evidence="5" id="KW-0677">Repeat</keyword>
<dbReference type="PANTHER" id="PTHR13140:SF837">
    <property type="entry name" value="MYOSIN-3-RELATED"/>
    <property type="match status" value="1"/>
</dbReference>
<dbReference type="SUPFAM" id="SSF50044">
    <property type="entry name" value="SH3-domain"/>
    <property type="match status" value="1"/>
</dbReference>
<dbReference type="PRINTS" id="PR00193">
    <property type="entry name" value="MYOSINHEAVY"/>
</dbReference>
<dbReference type="FunFam" id="3.40.850.10:FF:000101">
    <property type="entry name" value="Slow myosin heavy chain 2"/>
    <property type="match status" value="1"/>
</dbReference>
<dbReference type="Gene3D" id="1.20.58.530">
    <property type="match status" value="1"/>
</dbReference>
<dbReference type="GO" id="GO:0051286">
    <property type="term" value="C:cell tip"/>
    <property type="evidence" value="ECO:0007669"/>
    <property type="project" value="TreeGrafter"/>
</dbReference>
<dbReference type="Gene3D" id="1.10.10.820">
    <property type="match status" value="1"/>
</dbReference>
<feature type="compositionally biased region" description="Polar residues" evidence="14">
    <location>
        <begin position="957"/>
        <end position="966"/>
    </location>
</feature>
<dbReference type="PRINTS" id="PR00452">
    <property type="entry name" value="SH3DOMAIN"/>
</dbReference>
<dbReference type="InterPro" id="IPR001609">
    <property type="entry name" value="Myosin_head_motor_dom-like"/>
</dbReference>
<dbReference type="SMART" id="SM00242">
    <property type="entry name" value="MYSc"/>
    <property type="match status" value="1"/>
</dbReference>
<keyword evidence="8 13" id="KW-0067">ATP-binding</keyword>
<name>A0A9N8YLW0_9GLOM</name>
<feature type="domain" description="SH3" evidence="15">
    <location>
        <begin position="1010"/>
        <end position="1069"/>
    </location>
</feature>
<dbReference type="InterPro" id="IPR027417">
    <property type="entry name" value="P-loop_NTPase"/>
</dbReference>
<reference evidence="18" key="1">
    <citation type="submission" date="2021-06" db="EMBL/GenBank/DDBJ databases">
        <authorList>
            <person name="Kallberg Y."/>
            <person name="Tangrot J."/>
            <person name="Rosling A."/>
        </authorList>
    </citation>
    <scope>NUCLEOTIDE SEQUENCE</scope>
    <source>
        <strain evidence="18">AZ414A</strain>
    </source>
</reference>
<evidence type="ECO:0000256" key="9">
    <source>
        <dbReference type="ARBA" id="ARBA00023123"/>
    </source>
</evidence>
<comment type="similarity">
    <text evidence="2 13">Belongs to the TRAFAC class myosin-kinesin ATPase superfamily. Myosin family.</text>
</comment>
<dbReference type="Gene3D" id="1.20.120.720">
    <property type="entry name" value="Myosin VI head, motor domain, U50 subdomain"/>
    <property type="match status" value="1"/>
</dbReference>
<feature type="domain" description="TH1" evidence="17">
    <location>
        <begin position="731"/>
        <end position="923"/>
    </location>
</feature>
<dbReference type="GO" id="GO:0030479">
    <property type="term" value="C:actin cortical patch"/>
    <property type="evidence" value="ECO:0007669"/>
    <property type="project" value="UniProtKB-SubCell"/>
</dbReference>
<keyword evidence="10 13" id="KW-0505">Motor protein</keyword>